<reference evidence="3" key="2">
    <citation type="submission" date="2020-09" db="EMBL/GenBank/DDBJ databases">
        <authorList>
            <person name="Sun Q."/>
            <person name="Kim S."/>
        </authorList>
    </citation>
    <scope>NUCLEOTIDE SEQUENCE</scope>
    <source>
        <strain evidence="3">KCTC 22169</strain>
    </source>
</reference>
<gene>
    <name evidence="3" type="ORF">GCM10007392_07640</name>
</gene>
<dbReference type="InterPro" id="IPR049804">
    <property type="entry name" value="Choice_anch_L"/>
</dbReference>
<evidence type="ECO:0000259" key="2">
    <source>
        <dbReference type="Pfam" id="PF07589"/>
    </source>
</evidence>
<keyword evidence="4" id="KW-1185">Reference proteome</keyword>
<accession>A0A918N6H4</accession>
<proteinExistence type="predicted"/>
<dbReference type="Proteomes" id="UP000626148">
    <property type="component" value="Unassembled WGS sequence"/>
</dbReference>
<comment type="caution">
    <text evidence="3">The sequence shown here is derived from an EMBL/GenBank/DDBJ whole genome shotgun (WGS) entry which is preliminary data.</text>
</comment>
<dbReference type="AlphaFoldDB" id="A0A918N6H4"/>
<name>A0A918N6H4_9GAMM</name>
<evidence type="ECO:0000313" key="3">
    <source>
        <dbReference type="EMBL" id="GGX43378.1"/>
    </source>
</evidence>
<feature type="domain" description="Ice-binding protein C-terminal" evidence="2">
    <location>
        <begin position="258"/>
        <end position="280"/>
    </location>
</feature>
<protein>
    <recommendedName>
        <fullName evidence="2">Ice-binding protein C-terminal domain-containing protein</fullName>
    </recommendedName>
</protein>
<evidence type="ECO:0000256" key="1">
    <source>
        <dbReference type="SAM" id="SignalP"/>
    </source>
</evidence>
<dbReference type="NCBIfam" id="TIGR02595">
    <property type="entry name" value="PEP_CTERM"/>
    <property type="match status" value="1"/>
</dbReference>
<dbReference type="InterPro" id="IPR013424">
    <property type="entry name" value="Ice-binding_C"/>
</dbReference>
<organism evidence="3 4">
    <name type="scientific">Saccharospirillum salsuginis</name>
    <dbReference type="NCBI Taxonomy" id="418750"/>
    <lineage>
        <taxon>Bacteria</taxon>
        <taxon>Pseudomonadati</taxon>
        <taxon>Pseudomonadota</taxon>
        <taxon>Gammaproteobacteria</taxon>
        <taxon>Oceanospirillales</taxon>
        <taxon>Saccharospirillaceae</taxon>
        <taxon>Saccharospirillum</taxon>
    </lineage>
</organism>
<keyword evidence="1" id="KW-0732">Signal</keyword>
<dbReference type="Pfam" id="PF07589">
    <property type="entry name" value="PEP-CTERM"/>
    <property type="match status" value="1"/>
</dbReference>
<evidence type="ECO:0000313" key="4">
    <source>
        <dbReference type="Proteomes" id="UP000626148"/>
    </source>
</evidence>
<sequence length="283" mass="28840">MRNLVKGIAFLSTAVVCQTASALVIDSTSTDGTAMANNLLGTGISISNVSYYGGSNQSGFFSDGGSVLGFDDGLIMTSGSALDAPGPNSSGGLTGNKGVGGGSGDADLNALIPQSTNDAAVLSFDFETDSGDLYFNYVFASEEYNEWVNSSFNDVFAFFVDGVNIAEAPDGQAVSINNVNCGNTGTGTGPNCDVYNNNSPAAYDIEYDGFTDKLVASITGLGAGTHTMKIAIADAGDSILDSAVFLEAGSFSDIPDIPVPEPGSLALLSLGIAGLVLSRRKIH</sequence>
<dbReference type="RefSeq" id="WP_189607171.1">
    <property type="nucleotide sequence ID" value="NZ_BMXR01000002.1"/>
</dbReference>
<dbReference type="EMBL" id="BMXR01000002">
    <property type="protein sequence ID" value="GGX43378.1"/>
    <property type="molecule type" value="Genomic_DNA"/>
</dbReference>
<feature type="signal peptide" evidence="1">
    <location>
        <begin position="1"/>
        <end position="22"/>
    </location>
</feature>
<feature type="chain" id="PRO_5036996775" description="Ice-binding protein C-terminal domain-containing protein" evidence="1">
    <location>
        <begin position="23"/>
        <end position="283"/>
    </location>
</feature>
<reference evidence="3" key="1">
    <citation type="journal article" date="2014" name="Int. J. Syst. Evol. Microbiol.">
        <title>Complete genome sequence of Corynebacterium casei LMG S-19264T (=DSM 44701T), isolated from a smear-ripened cheese.</title>
        <authorList>
            <consortium name="US DOE Joint Genome Institute (JGI-PGF)"/>
            <person name="Walter F."/>
            <person name="Albersmeier A."/>
            <person name="Kalinowski J."/>
            <person name="Ruckert C."/>
        </authorList>
    </citation>
    <scope>NUCLEOTIDE SEQUENCE</scope>
    <source>
        <strain evidence="3">KCTC 22169</strain>
    </source>
</reference>
<dbReference type="NCBIfam" id="NF038133">
    <property type="entry name" value="choice_anch_L"/>
    <property type="match status" value="1"/>
</dbReference>